<dbReference type="EMBL" id="ML991788">
    <property type="protein sequence ID" value="KAF2235927.1"/>
    <property type="molecule type" value="Genomic_DNA"/>
</dbReference>
<evidence type="ECO:0008006" key="3">
    <source>
        <dbReference type="Google" id="ProtNLM"/>
    </source>
</evidence>
<dbReference type="AlphaFoldDB" id="A0A6A6HD11"/>
<organism evidence="1 2">
    <name type="scientific">Viridothelium virens</name>
    <name type="common">Speckled blister lichen</name>
    <name type="synonym">Trypethelium virens</name>
    <dbReference type="NCBI Taxonomy" id="1048519"/>
    <lineage>
        <taxon>Eukaryota</taxon>
        <taxon>Fungi</taxon>
        <taxon>Dikarya</taxon>
        <taxon>Ascomycota</taxon>
        <taxon>Pezizomycotina</taxon>
        <taxon>Dothideomycetes</taxon>
        <taxon>Dothideomycetes incertae sedis</taxon>
        <taxon>Trypetheliales</taxon>
        <taxon>Trypetheliaceae</taxon>
        <taxon>Viridothelium</taxon>
    </lineage>
</organism>
<accession>A0A6A6HD11</accession>
<dbReference type="SUPFAM" id="SSF51735">
    <property type="entry name" value="NAD(P)-binding Rossmann-fold domains"/>
    <property type="match status" value="1"/>
</dbReference>
<keyword evidence="2" id="KW-1185">Reference proteome</keyword>
<evidence type="ECO:0000313" key="2">
    <source>
        <dbReference type="Proteomes" id="UP000800092"/>
    </source>
</evidence>
<dbReference type="OrthoDB" id="9975943at2759"/>
<dbReference type="Gene3D" id="3.40.50.720">
    <property type="entry name" value="NAD(P)-binding Rossmann-like Domain"/>
    <property type="match status" value="1"/>
</dbReference>
<dbReference type="PANTHER" id="PTHR14097">
    <property type="entry name" value="OXIDOREDUCTASE HTATIP2"/>
    <property type="match status" value="1"/>
</dbReference>
<sequence length="247" mass="26639">MHLVLTGATGLVGGCVLQAMLTKESVTKISIISRRPVAMAEGHEKVQVFIQRDFSSIESSTLEQLKGAHGCVWALGISMSQVGKDEYVKITEEYALNAAKQFSTLSDTFNFVHVSGEGATDKPGRFTALFARIKGRTEAGLLELPTQYPSLKIYNVRPGGVDAKNQPAIHPFIPKYPSLLKKGEAMLFPLIRATYPSMISPTKELGDFMVDLASGDGKPLEGPGIEAGGRTISNRAIRRIAGFKSGI</sequence>
<reference evidence="1" key="1">
    <citation type="journal article" date="2020" name="Stud. Mycol.">
        <title>101 Dothideomycetes genomes: a test case for predicting lifestyles and emergence of pathogens.</title>
        <authorList>
            <person name="Haridas S."/>
            <person name="Albert R."/>
            <person name="Binder M."/>
            <person name="Bloem J."/>
            <person name="Labutti K."/>
            <person name="Salamov A."/>
            <person name="Andreopoulos B."/>
            <person name="Baker S."/>
            <person name="Barry K."/>
            <person name="Bills G."/>
            <person name="Bluhm B."/>
            <person name="Cannon C."/>
            <person name="Castanera R."/>
            <person name="Culley D."/>
            <person name="Daum C."/>
            <person name="Ezra D."/>
            <person name="Gonzalez J."/>
            <person name="Henrissat B."/>
            <person name="Kuo A."/>
            <person name="Liang C."/>
            <person name="Lipzen A."/>
            <person name="Lutzoni F."/>
            <person name="Magnuson J."/>
            <person name="Mondo S."/>
            <person name="Nolan M."/>
            <person name="Ohm R."/>
            <person name="Pangilinan J."/>
            <person name="Park H.-J."/>
            <person name="Ramirez L."/>
            <person name="Alfaro M."/>
            <person name="Sun H."/>
            <person name="Tritt A."/>
            <person name="Yoshinaga Y."/>
            <person name="Zwiers L.-H."/>
            <person name="Turgeon B."/>
            <person name="Goodwin S."/>
            <person name="Spatafora J."/>
            <person name="Crous P."/>
            <person name="Grigoriev I."/>
        </authorList>
    </citation>
    <scope>NUCLEOTIDE SEQUENCE</scope>
    <source>
        <strain evidence="1">Tuck. ex Michener</strain>
    </source>
</reference>
<gene>
    <name evidence="1" type="ORF">EV356DRAFT_444226</name>
</gene>
<dbReference type="InterPro" id="IPR036291">
    <property type="entry name" value="NAD(P)-bd_dom_sf"/>
</dbReference>
<evidence type="ECO:0000313" key="1">
    <source>
        <dbReference type="EMBL" id="KAF2235927.1"/>
    </source>
</evidence>
<proteinExistence type="predicted"/>
<protein>
    <recommendedName>
        <fullName evidence="3">Nucleoside-diphosphate-sugar epimerase</fullName>
    </recommendedName>
</protein>
<dbReference type="PANTHER" id="PTHR14097:SF8">
    <property type="entry name" value="NAD(P)-BINDING DOMAIN-CONTAINING PROTEIN"/>
    <property type="match status" value="1"/>
</dbReference>
<dbReference type="Proteomes" id="UP000800092">
    <property type="component" value="Unassembled WGS sequence"/>
</dbReference>
<name>A0A6A6HD11_VIRVR</name>